<dbReference type="PANTHER" id="PTHR43792:SF1">
    <property type="entry name" value="N-ACETYLTRANSFERASE DOMAIN-CONTAINING PROTEIN"/>
    <property type="match status" value="1"/>
</dbReference>
<dbReference type="PANTHER" id="PTHR43792">
    <property type="entry name" value="GNAT FAMILY, PUTATIVE (AFU_ORTHOLOGUE AFUA_3G00765)-RELATED-RELATED"/>
    <property type="match status" value="1"/>
</dbReference>
<evidence type="ECO:0000259" key="1">
    <source>
        <dbReference type="PROSITE" id="PS51186"/>
    </source>
</evidence>
<protein>
    <submittedName>
        <fullName evidence="2">Acetyltransferase</fullName>
    </submittedName>
</protein>
<sequence>MSLDIPVIETDRLILRGPRESDFDAFAEFAASDRARFVGGPYPRHRAWGGFLATYGHWALRSYGMWMLEDRSSGKTAGRIGFIFNESWDEPELGWHVYDPFEGKGIAFEAATVARAFGAAHFGLNGVISYVDPENARSISLAERLGATYERNGTVAGHPCHVYRHPRQEVA</sequence>
<keyword evidence="3" id="KW-1185">Reference proteome</keyword>
<dbReference type="InterPro" id="IPR000182">
    <property type="entry name" value="GNAT_dom"/>
</dbReference>
<proteinExistence type="predicted"/>
<dbReference type="InterPro" id="IPR016181">
    <property type="entry name" value="Acyl_CoA_acyltransferase"/>
</dbReference>
<evidence type="ECO:0000313" key="2">
    <source>
        <dbReference type="EMBL" id="GGB88842.1"/>
    </source>
</evidence>
<organism evidence="2 3">
    <name type="scientific">Marivita lacus</name>
    <dbReference type="NCBI Taxonomy" id="1323742"/>
    <lineage>
        <taxon>Bacteria</taxon>
        <taxon>Pseudomonadati</taxon>
        <taxon>Pseudomonadota</taxon>
        <taxon>Alphaproteobacteria</taxon>
        <taxon>Rhodobacterales</taxon>
        <taxon>Roseobacteraceae</taxon>
        <taxon>Marivita</taxon>
    </lineage>
</organism>
<dbReference type="SUPFAM" id="SSF55729">
    <property type="entry name" value="Acyl-CoA N-acyltransferases (Nat)"/>
    <property type="match status" value="1"/>
</dbReference>
<dbReference type="Proteomes" id="UP000645462">
    <property type="component" value="Unassembled WGS sequence"/>
</dbReference>
<name>A0ABQ1K5J1_9RHOB</name>
<comment type="caution">
    <text evidence="2">The sequence shown here is derived from an EMBL/GenBank/DDBJ whole genome shotgun (WGS) entry which is preliminary data.</text>
</comment>
<dbReference type="RefSeq" id="WP_188480065.1">
    <property type="nucleotide sequence ID" value="NZ_BMFC01000001.1"/>
</dbReference>
<reference evidence="3" key="1">
    <citation type="journal article" date="2019" name="Int. J. Syst. Evol. Microbiol.">
        <title>The Global Catalogue of Microorganisms (GCM) 10K type strain sequencing project: providing services to taxonomists for standard genome sequencing and annotation.</title>
        <authorList>
            <consortium name="The Broad Institute Genomics Platform"/>
            <consortium name="The Broad Institute Genome Sequencing Center for Infectious Disease"/>
            <person name="Wu L."/>
            <person name="Ma J."/>
        </authorList>
    </citation>
    <scope>NUCLEOTIDE SEQUENCE [LARGE SCALE GENOMIC DNA]</scope>
    <source>
        <strain evidence="3">CGMCC 1.12478</strain>
    </source>
</reference>
<feature type="domain" description="N-acetyltransferase" evidence="1">
    <location>
        <begin position="13"/>
        <end position="168"/>
    </location>
</feature>
<dbReference type="EMBL" id="BMFC01000001">
    <property type="protein sequence ID" value="GGB88842.1"/>
    <property type="molecule type" value="Genomic_DNA"/>
</dbReference>
<evidence type="ECO:0000313" key="3">
    <source>
        <dbReference type="Proteomes" id="UP000645462"/>
    </source>
</evidence>
<dbReference type="InterPro" id="IPR051531">
    <property type="entry name" value="N-acetyltransferase"/>
</dbReference>
<dbReference type="Pfam" id="PF13302">
    <property type="entry name" value="Acetyltransf_3"/>
    <property type="match status" value="1"/>
</dbReference>
<dbReference type="Gene3D" id="3.40.630.30">
    <property type="match status" value="1"/>
</dbReference>
<gene>
    <name evidence="2" type="ORF">GCM10011363_01800</name>
</gene>
<accession>A0ABQ1K5J1</accession>
<dbReference type="PROSITE" id="PS51186">
    <property type="entry name" value="GNAT"/>
    <property type="match status" value="1"/>
</dbReference>